<protein>
    <submittedName>
        <fullName evidence="1">Malonyl CoA-acyl carrier protein transacylase</fullName>
    </submittedName>
</protein>
<gene>
    <name evidence="1" type="ORF">APX70_07599</name>
</gene>
<comment type="caution">
    <text evidence="1">The sequence shown here is derived from an EMBL/GenBank/DDBJ whole genome shotgun (WGS) entry which is preliminary data.</text>
</comment>
<reference evidence="1 2" key="1">
    <citation type="submission" date="2018-08" db="EMBL/GenBank/DDBJ databases">
        <title>Recombination of ecologically and evolutionarily significant loci maintains genetic cohesion in the Pseudomonas syringae species complex.</title>
        <authorList>
            <person name="Dillon M."/>
            <person name="Thakur S."/>
            <person name="Almeida R.N.D."/>
            <person name="Weir B.S."/>
            <person name="Guttman D.S."/>
        </authorList>
    </citation>
    <scope>NUCLEOTIDE SEQUENCE [LARGE SCALE GENOMIC DNA]</scope>
    <source>
        <strain evidence="1 2">88_10</strain>
    </source>
</reference>
<name>A0A3M2ZA83_PSEYM</name>
<feature type="non-terminal residue" evidence="1">
    <location>
        <position position="1"/>
    </location>
</feature>
<evidence type="ECO:0000313" key="1">
    <source>
        <dbReference type="EMBL" id="RML85189.1"/>
    </source>
</evidence>
<evidence type="ECO:0000313" key="2">
    <source>
        <dbReference type="Proteomes" id="UP000282378"/>
    </source>
</evidence>
<dbReference type="InterPro" id="IPR016035">
    <property type="entry name" value="Acyl_Trfase/lysoPLipase"/>
</dbReference>
<accession>A0A3M2ZA83</accession>
<dbReference type="Proteomes" id="UP000282378">
    <property type="component" value="Unassembled WGS sequence"/>
</dbReference>
<dbReference type="AlphaFoldDB" id="A0A3M2ZA83"/>
<dbReference type="SUPFAM" id="SSF52151">
    <property type="entry name" value="FabD/lysophospholipase-like"/>
    <property type="match status" value="1"/>
</dbReference>
<feature type="non-terminal residue" evidence="1">
    <location>
        <position position="50"/>
    </location>
</feature>
<sequence length="50" mass="5669">QLAEAFSSIELKAPKVRYLSGSTARPVLNAEKLRDDLAFNMCRVIDWRST</sequence>
<proteinExistence type="predicted"/>
<organism evidence="1 2">
    <name type="scientific">Pseudomonas syringae pv. maculicola</name>
    <dbReference type="NCBI Taxonomy" id="59511"/>
    <lineage>
        <taxon>Bacteria</taxon>
        <taxon>Pseudomonadati</taxon>
        <taxon>Pseudomonadota</taxon>
        <taxon>Gammaproteobacteria</taxon>
        <taxon>Pseudomonadales</taxon>
        <taxon>Pseudomonadaceae</taxon>
        <taxon>Pseudomonas</taxon>
    </lineage>
</organism>
<dbReference type="EMBL" id="RBNL01001843">
    <property type="protein sequence ID" value="RML85189.1"/>
    <property type="molecule type" value="Genomic_DNA"/>
</dbReference>